<dbReference type="PANTHER" id="PTHR43464">
    <property type="entry name" value="METHYLTRANSFERASE"/>
    <property type="match status" value="1"/>
</dbReference>
<evidence type="ECO:0000313" key="5">
    <source>
        <dbReference type="EMBL" id="CCF60858.1"/>
    </source>
</evidence>
<evidence type="ECO:0000313" key="6">
    <source>
        <dbReference type="Proteomes" id="UP000008190"/>
    </source>
</evidence>
<name>H6R5C0_NOCCG</name>
<proteinExistence type="predicted"/>
<keyword evidence="2 5" id="KW-0808">Transferase</keyword>
<dbReference type="Gene3D" id="3.40.50.150">
    <property type="entry name" value="Vaccinia Virus protein VP39"/>
    <property type="match status" value="1"/>
</dbReference>
<dbReference type="KEGG" id="ncy:NOCYR_0033"/>
<evidence type="ECO:0000256" key="3">
    <source>
        <dbReference type="ARBA" id="ARBA00022691"/>
    </source>
</evidence>
<dbReference type="AlphaFoldDB" id="H6R5C0"/>
<dbReference type="PANTHER" id="PTHR43464:SF19">
    <property type="entry name" value="UBIQUINONE BIOSYNTHESIS O-METHYLTRANSFERASE, MITOCHONDRIAL"/>
    <property type="match status" value="1"/>
</dbReference>
<organism evidence="5 6">
    <name type="scientific">Nocardia cyriacigeorgica (strain GUH-2)</name>
    <dbReference type="NCBI Taxonomy" id="1127134"/>
    <lineage>
        <taxon>Bacteria</taxon>
        <taxon>Bacillati</taxon>
        <taxon>Actinomycetota</taxon>
        <taxon>Actinomycetes</taxon>
        <taxon>Mycobacteriales</taxon>
        <taxon>Nocardiaceae</taxon>
        <taxon>Nocardia</taxon>
    </lineage>
</organism>
<dbReference type="Proteomes" id="UP000008190">
    <property type="component" value="Chromosome"/>
</dbReference>
<dbReference type="GO" id="GO:0008757">
    <property type="term" value="F:S-adenosylmethionine-dependent methyltransferase activity"/>
    <property type="evidence" value="ECO:0007669"/>
    <property type="project" value="InterPro"/>
</dbReference>
<dbReference type="Pfam" id="PF08241">
    <property type="entry name" value="Methyltransf_11"/>
    <property type="match status" value="1"/>
</dbReference>
<dbReference type="eggNOG" id="COG2226">
    <property type="taxonomic scope" value="Bacteria"/>
</dbReference>
<dbReference type="STRING" id="1127134.NOCYR_0033"/>
<gene>
    <name evidence="5" type="ordered locus">NOCYR_0033</name>
</gene>
<keyword evidence="6" id="KW-1185">Reference proteome</keyword>
<evidence type="ECO:0000256" key="1">
    <source>
        <dbReference type="ARBA" id="ARBA00022603"/>
    </source>
</evidence>
<keyword evidence="1 5" id="KW-0489">Methyltransferase</keyword>
<dbReference type="InterPro" id="IPR029063">
    <property type="entry name" value="SAM-dependent_MTases_sf"/>
</dbReference>
<dbReference type="HOGENOM" id="CLU_081534_3_1_11"/>
<dbReference type="InterPro" id="IPR013216">
    <property type="entry name" value="Methyltransf_11"/>
</dbReference>
<accession>H6R5C0</accession>
<dbReference type="GO" id="GO:0032259">
    <property type="term" value="P:methylation"/>
    <property type="evidence" value="ECO:0007669"/>
    <property type="project" value="UniProtKB-KW"/>
</dbReference>
<sequence length="246" mass="26051">MRRATAWRRRYRAEHYCRTGESTERGYHGRMSGLRDRILSTVAGQLGNPHGLLGKVVAPVLNRSNGRAIRAAVDAALETPADAPVVADIGFGGGTGLRMLLDRAGANGTVHGIEISTDMLERAESGFAADIAAGRLRLAEGSLTALPLDTDSLDAAITCNTVYFVDDLPAACAELARVVRPGGRLVVGIGDPDAMKKMPFTGYGFTLRPVAEVIDTLTAAGCAVEHRRITNPPIPFHLLIARPAAS</sequence>
<protein>
    <submittedName>
        <fullName evidence="5">S-adenosyl-L-methionine-dependent methyltransferases</fullName>
    </submittedName>
</protein>
<feature type="domain" description="Methyltransferase type 11" evidence="4">
    <location>
        <begin position="88"/>
        <end position="187"/>
    </location>
</feature>
<reference evidence="5 6" key="1">
    <citation type="journal article" date="2012" name="J. Bacteriol.">
        <title>Genome sequence of the human- and animal-pathogenic strain Nocardia cyriacigeorgica GUH-2.</title>
        <authorList>
            <person name="Zoropogui A."/>
            <person name="Pujic P."/>
            <person name="Normand P."/>
            <person name="Barbe V."/>
            <person name="Beaman B."/>
            <person name="Beaman L."/>
            <person name="Boiron P."/>
            <person name="Colinon C."/>
            <person name="Deredjian A."/>
            <person name="Graindorge A."/>
            <person name="Mangenot S."/>
            <person name="Nazaret S."/>
            <person name="Neto M."/>
            <person name="Petit S."/>
            <person name="Roche D."/>
            <person name="Vallenet D."/>
            <person name="Rodriguez-Nava V."/>
            <person name="Richard Y."/>
            <person name="Cournoyer B."/>
            <person name="Blaha D."/>
        </authorList>
    </citation>
    <scope>NUCLEOTIDE SEQUENCE [LARGE SCALE GENOMIC DNA]</scope>
    <source>
        <strain evidence="5 6">GUH-2</strain>
    </source>
</reference>
<dbReference type="EMBL" id="FO082843">
    <property type="protein sequence ID" value="CCF60858.1"/>
    <property type="molecule type" value="Genomic_DNA"/>
</dbReference>
<dbReference type="SUPFAM" id="SSF53335">
    <property type="entry name" value="S-adenosyl-L-methionine-dependent methyltransferases"/>
    <property type="match status" value="1"/>
</dbReference>
<dbReference type="CDD" id="cd02440">
    <property type="entry name" value="AdoMet_MTases"/>
    <property type="match status" value="1"/>
</dbReference>
<evidence type="ECO:0000259" key="4">
    <source>
        <dbReference type="Pfam" id="PF08241"/>
    </source>
</evidence>
<keyword evidence="3" id="KW-0949">S-adenosyl-L-methionine</keyword>
<evidence type="ECO:0000256" key="2">
    <source>
        <dbReference type="ARBA" id="ARBA00022679"/>
    </source>
</evidence>